<dbReference type="SUPFAM" id="SSF53649">
    <property type="entry name" value="Alkaline phosphatase-like"/>
    <property type="match status" value="1"/>
</dbReference>
<proteinExistence type="predicted"/>
<dbReference type="AlphaFoldDB" id="A0A7D9IIU4"/>
<dbReference type="InterPro" id="IPR004245">
    <property type="entry name" value="DUF229"/>
</dbReference>
<dbReference type="GO" id="GO:0005615">
    <property type="term" value="C:extracellular space"/>
    <property type="evidence" value="ECO:0007669"/>
    <property type="project" value="TreeGrafter"/>
</dbReference>
<evidence type="ECO:0000313" key="1">
    <source>
        <dbReference type="EMBL" id="CAB4007102.1"/>
    </source>
</evidence>
<dbReference type="EMBL" id="CACRXK020005699">
    <property type="protein sequence ID" value="CAB4007102.1"/>
    <property type="molecule type" value="Genomic_DNA"/>
</dbReference>
<evidence type="ECO:0000313" key="2">
    <source>
        <dbReference type="Proteomes" id="UP001152795"/>
    </source>
</evidence>
<keyword evidence="2" id="KW-1185">Reference proteome</keyword>
<dbReference type="OrthoDB" id="5973195at2759"/>
<organism evidence="1 2">
    <name type="scientific">Paramuricea clavata</name>
    <name type="common">Red gorgonian</name>
    <name type="synonym">Violescent sea-whip</name>
    <dbReference type="NCBI Taxonomy" id="317549"/>
    <lineage>
        <taxon>Eukaryota</taxon>
        <taxon>Metazoa</taxon>
        <taxon>Cnidaria</taxon>
        <taxon>Anthozoa</taxon>
        <taxon>Octocorallia</taxon>
        <taxon>Malacalcyonacea</taxon>
        <taxon>Plexauridae</taxon>
        <taxon>Paramuricea</taxon>
    </lineage>
</organism>
<accession>A0A7D9IIU4</accession>
<dbReference type="InterPro" id="IPR017850">
    <property type="entry name" value="Alkaline_phosphatase_core_sf"/>
</dbReference>
<dbReference type="FunFam" id="3.40.720.10:FF:000017">
    <property type="entry name" value="Predicted protein"/>
    <property type="match status" value="1"/>
</dbReference>
<name>A0A7D9IIU4_PARCT</name>
<dbReference type="Pfam" id="PF02995">
    <property type="entry name" value="DUF229"/>
    <property type="match status" value="1"/>
</dbReference>
<dbReference type="Proteomes" id="UP001152795">
    <property type="component" value="Unassembled WGS sequence"/>
</dbReference>
<protein>
    <submittedName>
        <fullName evidence="1">Uncharacterized protein</fullName>
    </submittedName>
</protein>
<sequence length="633" mass="72855">MVRYKRLLTRRNFLRLFAFTLFLICVYLLRYDIENFVFKNYCAEPITKAANDVKNFEKCRIPKIDPFHADVMALVKNYEKPIRCKTEKRATLSGGKLDIFGTDILAASYQTVHRPESDDFKWELSEPVAVEGKTASINHEFIELTLKLTNGDVLKEHLFQVLPPAKVNGKQASDTELDLNVVIFAMDSTSNGHAQRKLPKSYGYIRDVLQAYVFMGHSAVGDGTTEQLAALLSGKGEREQPEARRGMPGAQVVDSWDWIFKKAKKHGYITSYVEDAPDVGSFTYRLLGFKDPPTDFYPRAFLLAAHSKRDLITNRYCYGSEKIYNYHFDLARKFYEQYPDRRKFLFHFTDASHSDFNAAQYIDEDLLKFMTEFKNKGYLKNTLLIVMGDHGWRYGDFRQTVQGKLEERLPLFTMILPEWFKQKYPKLDKNLKTNTQRLTSWYDAYAMLNHILVYPKEPEGLINGKSMLTEIPAVRSCKDAHIPSHWCPCLQWTAVDKQHGHVRRAVLETVRYINDLNSHEPLAAKHCVQLALGEVKHSEVETPSNELLTFYETGHDGYDPINTYNPGAKDQCNYQITFRTVPNNGIFEATVAYVEGQFYVKGGVSRVDSYGDQPKCIASTLPHLRKYCLCYST</sequence>
<dbReference type="PANTHER" id="PTHR10974:SF1">
    <property type="entry name" value="FI08016P-RELATED"/>
    <property type="match status" value="1"/>
</dbReference>
<gene>
    <name evidence="1" type="ORF">PACLA_8A029153</name>
</gene>
<dbReference type="CDD" id="cd16021">
    <property type="entry name" value="ALP_like"/>
    <property type="match status" value="1"/>
</dbReference>
<reference evidence="1" key="1">
    <citation type="submission" date="2020-04" db="EMBL/GenBank/DDBJ databases">
        <authorList>
            <person name="Alioto T."/>
            <person name="Alioto T."/>
            <person name="Gomez Garrido J."/>
        </authorList>
    </citation>
    <scope>NUCLEOTIDE SEQUENCE</scope>
    <source>
        <strain evidence="1">A484AB</strain>
    </source>
</reference>
<comment type="caution">
    <text evidence="1">The sequence shown here is derived from an EMBL/GenBank/DDBJ whole genome shotgun (WGS) entry which is preliminary data.</text>
</comment>
<dbReference type="Gene3D" id="3.40.720.10">
    <property type="entry name" value="Alkaline Phosphatase, subunit A"/>
    <property type="match status" value="1"/>
</dbReference>
<dbReference type="PANTHER" id="PTHR10974">
    <property type="entry name" value="FI08016P-RELATED"/>
    <property type="match status" value="1"/>
</dbReference>